<keyword evidence="1" id="KW-1133">Transmembrane helix</keyword>
<gene>
    <name evidence="2" type="ORF">KCG49_12110</name>
</gene>
<keyword evidence="1" id="KW-0472">Membrane</keyword>
<feature type="transmembrane region" description="Helical" evidence="1">
    <location>
        <begin position="141"/>
        <end position="164"/>
    </location>
</feature>
<feature type="transmembrane region" description="Helical" evidence="1">
    <location>
        <begin position="12"/>
        <end position="41"/>
    </location>
</feature>
<keyword evidence="3" id="KW-1185">Reference proteome</keyword>
<evidence type="ECO:0000256" key="1">
    <source>
        <dbReference type="SAM" id="Phobius"/>
    </source>
</evidence>
<dbReference type="Proteomes" id="UP001138894">
    <property type="component" value="Unassembled WGS sequence"/>
</dbReference>
<dbReference type="RefSeq" id="WP_218546829.1">
    <property type="nucleotide sequence ID" value="NZ_JAGSPD010000009.1"/>
</dbReference>
<reference evidence="2" key="1">
    <citation type="submission" date="2021-04" db="EMBL/GenBank/DDBJ databases">
        <authorList>
            <person name="Pira H."/>
            <person name="Risdian C."/>
            <person name="Wink J."/>
        </authorList>
    </citation>
    <scope>NUCLEOTIDE SEQUENCE</scope>
    <source>
        <strain evidence="2">WHY3</strain>
    </source>
</reference>
<feature type="transmembrane region" description="Helical" evidence="1">
    <location>
        <begin position="272"/>
        <end position="288"/>
    </location>
</feature>
<evidence type="ECO:0000313" key="3">
    <source>
        <dbReference type="Proteomes" id="UP001138894"/>
    </source>
</evidence>
<dbReference type="AlphaFoldDB" id="A0A9X1JRI3"/>
<feature type="transmembrane region" description="Helical" evidence="1">
    <location>
        <begin position="61"/>
        <end position="81"/>
    </location>
</feature>
<dbReference type="EMBL" id="JAGSPD010000009">
    <property type="protein sequence ID" value="MBV7269933.1"/>
    <property type="molecule type" value="Genomic_DNA"/>
</dbReference>
<organism evidence="2 3">
    <name type="scientific">Winogradskyella luteola</name>
    <dbReference type="NCBI Taxonomy" id="2828330"/>
    <lineage>
        <taxon>Bacteria</taxon>
        <taxon>Pseudomonadati</taxon>
        <taxon>Bacteroidota</taxon>
        <taxon>Flavobacteriia</taxon>
        <taxon>Flavobacteriales</taxon>
        <taxon>Flavobacteriaceae</taxon>
        <taxon>Winogradskyella</taxon>
    </lineage>
</organism>
<proteinExistence type="predicted"/>
<keyword evidence="1" id="KW-0812">Transmembrane</keyword>
<protein>
    <submittedName>
        <fullName evidence="2">Uncharacterized protein</fullName>
    </submittedName>
</protein>
<accession>A0A9X1JRI3</accession>
<feature type="transmembrane region" description="Helical" evidence="1">
    <location>
        <begin position="234"/>
        <end position="252"/>
    </location>
</feature>
<evidence type="ECO:0000313" key="2">
    <source>
        <dbReference type="EMBL" id="MBV7269933.1"/>
    </source>
</evidence>
<feature type="transmembrane region" description="Helical" evidence="1">
    <location>
        <begin position="116"/>
        <end position="134"/>
    </location>
</feature>
<feature type="transmembrane region" description="Helical" evidence="1">
    <location>
        <begin position="170"/>
        <end position="192"/>
    </location>
</feature>
<feature type="transmembrane region" description="Helical" evidence="1">
    <location>
        <begin position="93"/>
        <end position="110"/>
    </location>
</feature>
<comment type="caution">
    <text evidence="2">The sequence shown here is derived from an EMBL/GenBank/DDBJ whole genome shotgun (WGS) entry which is preliminary data.</text>
</comment>
<name>A0A9X1JRI3_9FLAO</name>
<sequence length="333" mass="38298">MKSETIDYINIGLLIISFVAAIHLPFELFLFSYAFLGPLHYLTEINWLDDKKYFIKAKTKIYKIFIVLASVIAVYPLLKYIDNDFFNFISSQKHIIITIGFLFSLSLILFSKSKQLILAFIVSILLSVICLLLLPKIIMVLGIFLPTLIHVYIFTLLFMIYGQLKCYTKAGITSIVLLIMAPIVLFFIDIVPKSYEISEFVQQTFLRSGFLSINTIVADFFTDINRDTINLMSPVVLKIQIFIAFAYTYHYLNWFSKTSIIGWKSSLSNKRAKYIIVIWLGSVGIYLYDYITGLTVLFFLSLLHVILEFPLNVVTIKEIVSASLKRLPKMNKS</sequence>